<protein>
    <recommendedName>
        <fullName evidence="4">YtxH domain-containing protein</fullName>
    </recommendedName>
</protein>
<comment type="caution">
    <text evidence="2">The sequence shown here is derived from an EMBL/GenBank/DDBJ whole genome shotgun (WGS) entry which is preliminary data.</text>
</comment>
<keyword evidence="1" id="KW-0812">Transmembrane</keyword>
<reference evidence="2" key="1">
    <citation type="submission" date="2021-10" db="EMBL/GenBank/DDBJ databases">
        <title>Anaerobic single-cell dispensing facilitates the cultivation of human gut bacteria.</title>
        <authorList>
            <person name="Afrizal A."/>
        </authorList>
    </citation>
    <scope>NUCLEOTIDE SEQUENCE</scope>
    <source>
        <strain evidence="2">CLA-AA-H272</strain>
    </source>
</reference>
<dbReference type="Proteomes" id="UP001199319">
    <property type="component" value="Unassembled WGS sequence"/>
</dbReference>
<keyword evidence="1" id="KW-0472">Membrane</keyword>
<gene>
    <name evidence="2" type="ORF">LKD37_11535</name>
</gene>
<evidence type="ECO:0000313" key="2">
    <source>
        <dbReference type="EMBL" id="MCC2130137.1"/>
    </source>
</evidence>
<evidence type="ECO:0000313" key="3">
    <source>
        <dbReference type="Proteomes" id="UP001199319"/>
    </source>
</evidence>
<keyword evidence="1" id="KW-1133">Transmembrane helix</keyword>
<dbReference type="AlphaFoldDB" id="A0AAE3AGE9"/>
<dbReference type="EMBL" id="JAJEPW010000036">
    <property type="protein sequence ID" value="MCC2130137.1"/>
    <property type="molecule type" value="Genomic_DNA"/>
</dbReference>
<evidence type="ECO:0000256" key="1">
    <source>
        <dbReference type="SAM" id="Phobius"/>
    </source>
</evidence>
<name>A0AAE3AGE9_9FIRM</name>
<feature type="transmembrane region" description="Helical" evidence="1">
    <location>
        <begin position="6"/>
        <end position="26"/>
    </location>
</feature>
<evidence type="ECO:0008006" key="4">
    <source>
        <dbReference type="Google" id="ProtNLM"/>
    </source>
</evidence>
<dbReference type="RefSeq" id="WP_302929358.1">
    <property type="nucleotide sequence ID" value="NZ_JAJEPW010000036.1"/>
</dbReference>
<organism evidence="2 3">
    <name type="scientific">Brotocaccenecus cirricatena</name>
    <dbReference type="NCBI Taxonomy" id="3064195"/>
    <lineage>
        <taxon>Bacteria</taxon>
        <taxon>Bacillati</taxon>
        <taxon>Bacillota</taxon>
        <taxon>Clostridia</taxon>
        <taxon>Eubacteriales</taxon>
        <taxon>Oscillospiraceae</taxon>
        <taxon>Brotocaccenecus</taxon>
    </lineage>
</organism>
<keyword evidence="3" id="KW-1185">Reference proteome</keyword>
<proteinExistence type="predicted"/>
<accession>A0AAE3AGE9</accession>
<sequence>MCKTGTFLWGLAAGMVAGAMLEIIILPRPRPRRTAVGKAMQRMGNAMDQALESVAEKMS</sequence>